<comment type="function">
    <text evidence="14">Catalyzes the sodium-dependent uptake of extracellular L-proline.</text>
</comment>
<feature type="transmembrane region" description="Helical" evidence="14">
    <location>
        <begin position="229"/>
        <end position="254"/>
    </location>
</feature>
<name>A0ABV3TR89_9GAMM</name>
<reference evidence="15 16" key="1">
    <citation type="journal article" date="2011" name="Int. J. Syst. Evol. Microbiol.">
        <title>Zhongshania antarctica gen. nov., sp. nov. and Zhongshania guokunii sp. nov., gammaproteobacteria respectively isolated from coastal attached (fast) ice and surface seawater of the Antarctic.</title>
        <authorList>
            <person name="Li H.J."/>
            <person name="Zhang X.Y."/>
            <person name="Chen C.X."/>
            <person name="Zhang Y.J."/>
            <person name="Gao Z.M."/>
            <person name="Yu Y."/>
            <person name="Chen X.L."/>
            <person name="Chen B."/>
            <person name="Zhang Y.Z."/>
        </authorList>
    </citation>
    <scope>NUCLEOTIDE SEQUENCE [LARGE SCALE GENOMIC DNA]</scope>
    <source>
        <strain evidence="15 16">R06B22</strain>
    </source>
</reference>
<keyword evidence="3 14" id="KW-0813">Transport</keyword>
<dbReference type="Pfam" id="PF00474">
    <property type="entry name" value="SSF"/>
    <property type="match status" value="1"/>
</dbReference>
<comment type="similarity">
    <text evidence="2 13">Belongs to the sodium:solute symporter (SSF) (TC 2.A.21) family.</text>
</comment>
<keyword evidence="16" id="KW-1185">Reference proteome</keyword>
<keyword evidence="8 14" id="KW-0915">Sodium</keyword>
<dbReference type="EMBL" id="JBFRYB010000001">
    <property type="protein sequence ID" value="MEX1664114.1"/>
    <property type="molecule type" value="Genomic_DNA"/>
</dbReference>
<dbReference type="PROSITE" id="PS50283">
    <property type="entry name" value="NA_SOLUT_SYMP_3"/>
    <property type="match status" value="1"/>
</dbReference>
<dbReference type="PANTHER" id="PTHR48086:SF3">
    <property type="entry name" value="SODIUM_PROLINE SYMPORTER"/>
    <property type="match status" value="1"/>
</dbReference>
<comment type="caution">
    <text evidence="14">Lacks conserved residue(s) required for the propagation of feature annotation.</text>
</comment>
<organism evidence="15 16">
    <name type="scientific">Zhongshania arctica</name>
    <dbReference type="NCBI Taxonomy" id="3238302"/>
    <lineage>
        <taxon>Bacteria</taxon>
        <taxon>Pseudomonadati</taxon>
        <taxon>Pseudomonadota</taxon>
        <taxon>Gammaproteobacteria</taxon>
        <taxon>Cellvibrionales</taxon>
        <taxon>Spongiibacteraceae</taxon>
        <taxon>Zhongshania</taxon>
    </lineage>
</organism>
<feature type="transmembrane region" description="Helical" evidence="14">
    <location>
        <begin position="443"/>
        <end position="460"/>
    </location>
</feature>
<accession>A0ABV3TR89</accession>
<comment type="caution">
    <text evidence="15">The sequence shown here is derived from an EMBL/GenBank/DDBJ whole genome shotgun (WGS) entry which is preliminary data.</text>
</comment>
<keyword evidence="14" id="KW-0029">Amino-acid transport</keyword>
<keyword evidence="7 14" id="KW-1133">Transmembrane helix</keyword>
<evidence type="ECO:0000256" key="8">
    <source>
        <dbReference type="ARBA" id="ARBA00023053"/>
    </source>
</evidence>
<evidence type="ECO:0000313" key="15">
    <source>
        <dbReference type="EMBL" id="MEX1664114.1"/>
    </source>
</evidence>
<evidence type="ECO:0000256" key="5">
    <source>
        <dbReference type="ARBA" id="ARBA00022692"/>
    </source>
</evidence>
<keyword evidence="5 14" id="KW-0812">Transmembrane</keyword>
<feature type="transmembrane region" description="Helical" evidence="14">
    <location>
        <begin position="6"/>
        <end position="24"/>
    </location>
</feature>
<evidence type="ECO:0000256" key="13">
    <source>
        <dbReference type="RuleBase" id="RU362091"/>
    </source>
</evidence>
<dbReference type="Proteomes" id="UP001557484">
    <property type="component" value="Unassembled WGS sequence"/>
</dbReference>
<protein>
    <recommendedName>
        <fullName evidence="14">Sodium/proline symporter</fullName>
    </recommendedName>
    <alternativeName>
        <fullName evidence="14">Proline permease</fullName>
    </alternativeName>
</protein>
<comment type="catalytic activity">
    <reaction evidence="12">
        <text>L-proline(in) + Na(+)(in) = L-proline(out) + Na(+)(out)</text>
        <dbReference type="Rhea" id="RHEA:28967"/>
        <dbReference type="ChEBI" id="CHEBI:29101"/>
        <dbReference type="ChEBI" id="CHEBI:60039"/>
    </reaction>
</comment>
<dbReference type="InterPro" id="IPR011851">
    <property type="entry name" value="Na/Pro_symporter"/>
</dbReference>
<keyword evidence="11 14" id="KW-0739">Sodium transport</keyword>
<evidence type="ECO:0000256" key="14">
    <source>
        <dbReference type="RuleBase" id="RU366012"/>
    </source>
</evidence>
<feature type="transmembrane region" description="Helical" evidence="14">
    <location>
        <begin position="154"/>
        <end position="176"/>
    </location>
</feature>
<dbReference type="InterPro" id="IPR050277">
    <property type="entry name" value="Sodium:Solute_Symporter"/>
</dbReference>
<keyword evidence="9 14" id="KW-0406">Ion transport</keyword>
<proteinExistence type="inferred from homology"/>
<evidence type="ECO:0000313" key="16">
    <source>
        <dbReference type="Proteomes" id="UP001557484"/>
    </source>
</evidence>
<evidence type="ECO:0000256" key="6">
    <source>
        <dbReference type="ARBA" id="ARBA00022847"/>
    </source>
</evidence>
<feature type="transmembrane region" description="Helical" evidence="14">
    <location>
        <begin position="275"/>
        <end position="298"/>
    </location>
</feature>
<dbReference type="Gene3D" id="1.20.1730.10">
    <property type="entry name" value="Sodium/glucose cotransporter"/>
    <property type="match status" value="1"/>
</dbReference>
<evidence type="ECO:0000256" key="11">
    <source>
        <dbReference type="ARBA" id="ARBA00023201"/>
    </source>
</evidence>
<keyword evidence="14" id="KW-0997">Cell inner membrane</keyword>
<dbReference type="PANTHER" id="PTHR48086">
    <property type="entry name" value="SODIUM/PROLINE SYMPORTER-RELATED"/>
    <property type="match status" value="1"/>
</dbReference>
<comment type="subcellular location">
    <subcellularLocation>
        <location evidence="14">Cell inner membrane</location>
        <topology evidence="14">Multi-pass membrane protein</topology>
    </subcellularLocation>
    <subcellularLocation>
        <location evidence="1">Cell membrane</location>
        <topology evidence="1">Multi-pass membrane protein</topology>
    </subcellularLocation>
</comment>
<evidence type="ECO:0000256" key="4">
    <source>
        <dbReference type="ARBA" id="ARBA00022475"/>
    </source>
</evidence>
<evidence type="ECO:0000256" key="12">
    <source>
        <dbReference type="ARBA" id="ARBA00033708"/>
    </source>
</evidence>
<feature type="transmembrane region" description="Helical" evidence="14">
    <location>
        <begin position="363"/>
        <end position="382"/>
    </location>
</feature>
<evidence type="ECO:0000256" key="10">
    <source>
        <dbReference type="ARBA" id="ARBA00023136"/>
    </source>
</evidence>
<dbReference type="InterPro" id="IPR038377">
    <property type="entry name" value="Na/Glc_symporter_sf"/>
</dbReference>
<keyword evidence="10 14" id="KW-0472">Membrane</keyword>
<feature type="transmembrane region" description="Helical" evidence="14">
    <location>
        <begin position="388"/>
        <end position="411"/>
    </location>
</feature>
<evidence type="ECO:0000256" key="1">
    <source>
        <dbReference type="ARBA" id="ARBA00004651"/>
    </source>
</evidence>
<feature type="transmembrane region" description="Helical" evidence="14">
    <location>
        <begin position="318"/>
        <end position="343"/>
    </location>
</feature>
<evidence type="ECO:0000256" key="2">
    <source>
        <dbReference type="ARBA" id="ARBA00006434"/>
    </source>
</evidence>
<dbReference type="InterPro" id="IPR001734">
    <property type="entry name" value="Na/solute_symporter"/>
</dbReference>
<dbReference type="CDD" id="cd11475">
    <property type="entry name" value="SLC5sbd_PutP"/>
    <property type="match status" value="1"/>
</dbReference>
<keyword evidence="6 14" id="KW-0769">Symport</keyword>
<feature type="transmembrane region" description="Helical" evidence="14">
    <location>
        <begin position="124"/>
        <end position="142"/>
    </location>
</feature>
<gene>
    <name evidence="15" type="ORF">AB4875_01375</name>
</gene>
<evidence type="ECO:0000256" key="7">
    <source>
        <dbReference type="ARBA" id="ARBA00022989"/>
    </source>
</evidence>
<feature type="transmembrane region" description="Helical" evidence="14">
    <location>
        <begin position="418"/>
        <end position="437"/>
    </location>
</feature>
<evidence type="ECO:0000256" key="3">
    <source>
        <dbReference type="ARBA" id="ARBA00022448"/>
    </source>
</evidence>
<sequence>MITAWSFAAFLSIFVLIGLSSVYFNTHSSKDYYLASNTVKPWLVGLSAVATNNSGYMFIGVIGYTYTVGLSAFWVMAGWILGDYIASHFVHRKLRGMTEQTGEVSYLGVLANWNGAILPGYQRLAALICLLLLTAYAAAQLLAGSKALHVLFDWPMWAGAACGAVLVAAYCLAGGIRASIWTDAAQSFVMISAMAILMWVAIANLGGVSSTISALQDIPNYMDWFPEDLAFPGAFGALLFALGWLFAGLSVVGQPHVMVRFMALSNNDDMSRARMWYYLWFVAFYLMATTVGLLSRLYLPEVGSFDAELALPTMAQTLLPPVLVGLILAGIFAATLSTADSLILSASASFTHDLMPNNIERPFLIKAATLGVCILALAWALLSAQSVFAMVVMAWSGLASAFVPMLAVLIFGGRPSQGTAIAMSCVGISTALIWRFLDLHNMVYEGLPGIVAGVLVYWLAKLLTKKATLEPVFNK</sequence>
<dbReference type="RefSeq" id="WP_368374240.1">
    <property type="nucleotide sequence ID" value="NZ_JBFRYB010000001.1"/>
</dbReference>
<evidence type="ECO:0000256" key="9">
    <source>
        <dbReference type="ARBA" id="ARBA00023065"/>
    </source>
</evidence>
<keyword evidence="4" id="KW-1003">Cell membrane</keyword>
<feature type="transmembrane region" description="Helical" evidence="14">
    <location>
        <begin position="188"/>
        <end position="209"/>
    </location>
</feature>